<protein>
    <recommendedName>
        <fullName evidence="4">Surface layer protein A domain-containing protein</fullName>
    </recommendedName>
</protein>
<evidence type="ECO:0000313" key="2">
    <source>
        <dbReference type="EMBL" id="GHW00959.1"/>
    </source>
</evidence>
<accession>A0ABQ3W6N0</accession>
<name>A0ABQ3W6N0_9LACO</name>
<gene>
    <name evidence="2" type="ORF">lacNasYZ03_06460</name>
</gene>
<feature type="signal peptide" evidence="1">
    <location>
        <begin position="1"/>
        <end position="27"/>
    </location>
</feature>
<reference evidence="3" key="1">
    <citation type="submission" date="2021-01" db="EMBL/GenBank/DDBJ databases">
        <title>Draft genome sequence of Nasalis larvatus strain YZ03.</title>
        <authorList>
            <person name="Suzuki-Hashido N."/>
            <person name="Tsuchida S."/>
            <person name="Hayakawa T."/>
        </authorList>
    </citation>
    <scope>NUCLEOTIDE SEQUENCE [LARGE SCALE GENOMIC DNA]</scope>
    <source>
        <strain evidence="3">YZ03</strain>
    </source>
</reference>
<dbReference type="Proteomes" id="UP000616547">
    <property type="component" value="Unassembled WGS sequence"/>
</dbReference>
<feature type="chain" id="PRO_5046776609" description="Surface layer protein A domain-containing protein" evidence="1">
    <location>
        <begin position="28"/>
        <end position="560"/>
    </location>
</feature>
<evidence type="ECO:0000313" key="3">
    <source>
        <dbReference type="Proteomes" id="UP000616547"/>
    </source>
</evidence>
<comment type="caution">
    <text evidence="2">The sequence shown here is derived from an EMBL/GenBank/DDBJ whole genome shotgun (WGS) entry which is preliminary data.</text>
</comment>
<keyword evidence="3" id="KW-1185">Reference proteome</keyword>
<keyword evidence="1" id="KW-0732">Signal</keyword>
<evidence type="ECO:0008006" key="4">
    <source>
        <dbReference type="Google" id="ProtNLM"/>
    </source>
</evidence>
<dbReference type="EMBL" id="BOCI01000164">
    <property type="protein sequence ID" value="GHW00959.1"/>
    <property type="molecule type" value="Genomic_DNA"/>
</dbReference>
<evidence type="ECO:0000256" key="1">
    <source>
        <dbReference type="SAM" id="SignalP"/>
    </source>
</evidence>
<sequence length="560" mass="64451">MKKKAMVIASAFLGLLTLAAFPQPASAAKKKGTIKVASRTTVRDKKGNSLEKYRGKSADQLFDEKAKTVNYYGIHYVKETRKRIRAYYYIGHGGYVPADSVILINGKPAIALNSNSYVYNSKLKRTGKKYKVYQPLIYAGKVKYSSKKGKKDKWSYYSGNTKKPYAIPKVYKKKYLKIGKNRYIKAVNVFSIRREKLHVKGPITATVKKNMYSFDSRLYETNHLYKKGQKVKLDKCISAGNGDNILFYYRVAKTHEYLLYGDTDYWAETYYESTYSHDNLKIKQHMDAGDFLPGKTEYAVAKDRKAKKLQTYDMTGTAIKGKKILNLFVHVDGQAYLLNPQTKKIELFYHLQDQHLIDEFFWFETQADDEDFKATDQYNGFLKASEFKKAKLPTIISKKAAKTSDQPASASQLAALKKEIAKAEAVQKKTIYKLSSSYRRDYLDYALSNAQKALSGNKGEITFAKWLLTNSETYLNGKKAPVTNINKLSKAEYERVWRIVSDATPPGRLLQAGRWHLAQKIQLHLEQQNLQIRLCQQDDQREEILEDQRLREEQQVIVYR</sequence>
<dbReference type="RefSeq" id="WP_244660671.1">
    <property type="nucleotide sequence ID" value="NZ_BOCG01000664.1"/>
</dbReference>
<proteinExistence type="predicted"/>
<organism evidence="2 3">
    <name type="scientific">Lactobacillus nasalidis</name>
    <dbReference type="NCBI Taxonomy" id="2797258"/>
    <lineage>
        <taxon>Bacteria</taxon>
        <taxon>Bacillati</taxon>
        <taxon>Bacillota</taxon>
        <taxon>Bacilli</taxon>
        <taxon>Lactobacillales</taxon>
        <taxon>Lactobacillaceae</taxon>
        <taxon>Lactobacillus</taxon>
    </lineage>
</organism>